<dbReference type="EMBL" id="GBRH01201625">
    <property type="protein sequence ID" value="JAD96270.1"/>
    <property type="molecule type" value="Transcribed_RNA"/>
</dbReference>
<evidence type="ECO:0000313" key="2">
    <source>
        <dbReference type="EMBL" id="JAD96270.1"/>
    </source>
</evidence>
<reference evidence="2" key="2">
    <citation type="journal article" date="2015" name="Data Brief">
        <title>Shoot transcriptome of the giant reed, Arundo donax.</title>
        <authorList>
            <person name="Barrero R.A."/>
            <person name="Guerrero F.D."/>
            <person name="Moolhuijzen P."/>
            <person name="Goolsby J.A."/>
            <person name="Tidwell J."/>
            <person name="Bellgard S.E."/>
            <person name="Bellgard M.I."/>
        </authorList>
    </citation>
    <scope>NUCLEOTIDE SEQUENCE</scope>
    <source>
        <tissue evidence="2">Shoot tissue taken approximately 20 cm above the soil surface</tissue>
    </source>
</reference>
<name>A0A0A9EEG7_ARUDO</name>
<sequence>MYGSEVCTSCWYRGRMAVGGSSPGSAKGEVDLAGASRSRWPFVVLAGWCGLPTRPPSTTRRESLRAAVQPPFASSVDAPL</sequence>
<dbReference type="AlphaFoldDB" id="A0A0A9EEG7"/>
<reference evidence="2" key="1">
    <citation type="submission" date="2014-09" db="EMBL/GenBank/DDBJ databases">
        <authorList>
            <person name="Magalhaes I.L.F."/>
            <person name="Oliveira U."/>
            <person name="Santos F.R."/>
            <person name="Vidigal T.H.D.A."/>
            <person name="Brescovit A.D."/>
            <person name="Santos A.J."/>
        </authorList>
    </citation>
    <scope>NUCLEOTIDE SEQUENCE</scope>
    <source>
        <tissue evidence="2">Shoot tissue taken approximately 20 cm above the soil surface</tissue>
    </source>
</reference>
<proteinExistence type="predicted"/>
<evidence type="ECO:0000256" key="1">
    <source>
        <dbReference type="SAM" id="MobiDB-lite"/>
    </source>
</evidence>
<organism evidence="2">
    <name type="scientific">Arundo donax</name>
    <name type="common">Giant reed</name>
    <name type="synonym">Donax arundinaceus</name>
    <dbReference type="NCBI Taxonomy" id="35708"/>
    <lineage>
        <taxon>Eukaryota</taxon>
        <taxon>Viridiplantae</taxon>
        <taxon>Streptophyta</taxon>
        <taxon>Embryophyta</taxon>
        <taxon>Tracheophyta</taxon>
        <taxon>Spermatophyta</taxon>
        <taxon>Magnoliopsida</taxon>
        <taxon>Liliopsida</taxon>
        <taxon>Poales</taxon>
        <taxon>Poaceae</taxon>
        <taxon>PACMAD clade</taxon>
        <taxon>Arundinoideae</taxon>
        <taxon>Arundineae</taxon>
        <taxon>Arundo</taxon>
    </lineage>
</organism>
<feature type="region of interest" description="Disordered" evidence="1">
    <location>
        <begin position="53"/>
        <end position="80"/>
    </location>
</feature>
<accession>A0A0A9EEG7</accession>
<protein>
    <submittedName>
        <fullName evidence="2">Uncharacterized protein</fullName>
    </submittedName>
</protein>